<sequence>MKNLKYIAIALILLVSATISAQDLGNIELPGLPSMSKPVQQMTRTELQQKIQEIVSVIQQLQAILANLSPTQGGIQGIPSGFSFSGTMKEGMSSDNIKYLQIVLNSDPETRIADSGWGSPAKETIFYGAKTTDAVRRLQVKYRSQISETAGYQIQATGYAGPATISKLNQILAEKRTATTGGSSSPGPTCGDSIIQEGEVCDKANLNSNTCQSLGYSGGILKCSSSCKYDTSFCSGGTAGGGSSNQPTSKPGTSCTPKTCSSLNYQCGTHLDGCGSAISCGTCNSGYSCQSGKCIQQQSKPTGPYCGDNACNGTETCSTCSQDCGACVSGNSSITLNSPTSTIWTQDNDVDFNVAFNTPSPSYGFIDWDNSLVGWWRGEGNTNDESGNGNHGMFMSLEGLEVGYLWPYEIDPSFDVGKFGQSFNFKNNQQWMDVGDPEDFNFKPTDSFSISFWVKSSRFSGMKPIAKSNKLYIKSSSGLLNFYVGGRQCRTSIAVDVLNWTHVTAIYDGNELFIYINGINRSGWREGEVGSSISTTESLRIGQGEGLIDDLMIFSSALSPAEIQNLFQAQSLTKTFEDLPELVAYPYTIHTVSSTGAKSTISSTIKVDVPNTPPTVSLTSPANNTRSSSASQTFTCTASNVNDNTDLATATLYWNHNGTFRADTTQAISGDSKTISFAKSGLSGSISWNCYVCDTANNCAFADANNTVVIGTTDYYVSPSGNDNNPGTLSQPFKTVQKCADIAMPGETCYLRQGTYRETVTPANSGNSTAPITFKSYPGERATISGADILTGPWILHEGNIYKTTMNWDLGKGKNQIFVNGEAMMEARWPNAEDVMKPNFNNIDSGSVNGSTVTINSSSLTQPSGYWGEAIVHAIWDPRYHAGTGIVTQYKPGTITLDFQTITMGDINKYGIFYLTGHLNALDKAEEWYHDNNNQTLYFWTPTGSIPSNVEAKRRQQIFNLNEKLYINIEDIDIFAGNIVTDENSSHVNIIDIKSDYPSHYTVIDEGNMGAGGKGRRNTGIVLDGNYNLIKNSIIRNSAGNGVSLIGNNSTVDNCEIYNVNYVVTDCAAISTGSEKAENNNITNNLLYNAGRELIIHNYAGNLKILRNEIYGTRYGGEPYDLGVIYAIGTDGKGTEIAYNYIHDYMSIGIYLDGSNSGFNIHHNIIEKSPYAGNFIPIFLNYPSTNNQVYNNTVTGEIRVKASENNNIVFKNNIANSFAEPNYAVTTKSNNINLLEIDPNIVFVNWNNGLNGDYHLRIDSPAVDKGANVGLSEDIEGNPIPRGNAPDIGAYESSYVFVECSSGQTQSCSTGLLGICSYGTKTCSSTGSWGPCVQNAQPSEEICGDTLDNDCDGQADENCQTDWYNSSWNYRKKITIQNANVDSDLTNFPLYVDITADTDIGAHAQADGDDILFTKGDGITQIPHEEKSFTITDGSATGHFWVNMPTIYSASTTDIYVYYGNSSASNQEQSAQVWKSKEATGVWLMKEGSGTTVADSSGNGNTGSFSGSPSWENDYVNLSTAGTDFISTPDSPELSVFNAFSFHLLLAIDSSQSTWVGLTGKDGTNFYFQHKAGDGDTNWGHSQLGDGLTSASNLNGNLGYDDDLFHFWTLTWDGLETDMYVDGVRVAGESATGSMDLSGAVMKLGKADATGTGVIGKIKHASIHNYAFTVAETKFMGKNLTEADNEL</sequence>
<dbReference type="InterPro" id="IPR011050">
    <property type="entry name" value="Pectin_lyase_fold/virulence"/>
</dbReference>
<dbReference type="Pfam" id="PF10102">
    <property type="entry name" value="DUF2341"/>
    <property type="match status" value="1"/>
</dbReference>
<comment type="caution">
    <text evidence="5">The sequence shown here is derived from an EMBL/GenBank/DDBJ whole genome shotgun (WGS) entry which is preliminary data.</text>
</comment>
<dbReference type="InterPro" id="IPR036365">
    <property type="entry name" value="PGBD-like_sf"/>
</dbReference>
<evidence type="ECO:0000256" key="2">
    <source>
        <dbReference type="ARBA" id="ARBA00023157"/>
    </source>
</evidence>
<dbReference type="SUPFAM" id="SSF49899">
    <property type="entry name" value="Concanavalin A-like lectins/glucanases"/>
    <property type="match status" value="2"/>
</dbReference>
<dbReference type="EMBL" id="MHMM01000008">
    <property type="protein sequence ID" value="OGZ27290.1"/>
    <property type="molecule type" value="Genomic_DNA"/>
</dbReference>
<accession>A0A1G2EPN2</accession>
<dbReference type="SUPFAM" id="SSF51126">
    <property type="entry name" value="Pectin lyase-like"/>
    <property type="match status" value="1"/>
</dbReference>
<feature type="non-terminal residue" evidence="5">
    <location>
        <position position="1687"/>
    </location>
</feature>
<name>A0A1G2EPN2_9BACT</name>
<proteinExistence type="predicted"/>
<dbReference type="Pfam" id="PF13385">
    <property type="entry name" value="Laminin_G_3"/>
    <property type="match status" value="2"/>
</dbReference>
<reference evidence="5 6" key="1">
    <citation type="journal article" date="2016" name="Nat. Commun.">
        <title>Thousands of microbial genomes shed light on interconnected biogeochemical processes in an aquifer system.</title>
        <authorList>
            <person name="Anantharaman K."/>
            <person name="Brown C.T."/>
            <person name="Hug L.A."/>
            <person name="Sharon I."/>
            <person name="Castelle C.J."/>
            <person name="Probst A.J."/>
            <person name="Thomas B.C."/>
            <person name="Singh A."/>
            <person name="Wilkins M.J."/>
            <person name="Karaoz U."/>
            <person name="Brodie E.L."/>
            <person name="Williams K.H."/>
            <person name="Hubbard S.S."/>
            <person name="Banfield J.F."/>
        </authorList>
    </citation>
    <scope>NUCLEOTIDE SEQUENCE [LARGE SCALE GENOMIC DNA]</scope>
</reference>
<dbReference type="PANTHER" id="PTHR36453">
    <property type="entry name" value="SECRETED PROTEIN-RELATED"/>
    <property type="match status" value="1"/>
</dbReference>
<feature type="signal peptide" evidence="3">
    <location>
        <begin position="1"/>
        <end position="21"/>
    </location>
</feature>
<evidence type="ECO:0000259" key="4">
    <source>
        <dbReference type="PROSITE" id="PS50835"/>
    </source>
</evidence>
<dbReference type="PROSITE" id="PS50835">
    <property type="entry name" value="IG_LIKE"/>
    <property type="match status" value="1"/>
</dbReference>
<dbReference type="InterPro" id="IPR006558">
    <property type="entry name" value="LamG-like"/>
</dbReference>
<dbReference type="InterPro" id="IPR018765">
    <property type="entry name" value="DUF2341"/>
</dbReference>
<feature type="chain" id="PRO_5009582766" description="Ig-like domain-containing protein" evidence="3">
    <location>
        <begin position="22"/>
        <end position="1687"/>
    </location>
</feature>
<dbReference type="Gene3D" id="2.160.20.10">
    <property type="entry name" value="Single-stranded right-handed beta-helix, Pectin lyase-like"/>
    <property type="match status" value="2"/>
</dbReference>
<dbReference type="Gene3D" id="2.60.120.200">
    <property type="match status" value="2"/>
</dbReference>
<evidence type="ECO:0000313" key="5">
    <source>
        <dbReference type="EMBL" id="OGZ27290.1"/>
    </source>
</evidence>
<feature type="domain" description="Ig-like" evidence="4">
    <location>
        <begin position="614"/>
        <end position="709"/>
    </location>
</feature>
<dbReference type="InterPro" id="IPR036366">
    <property type="entry name" value="PGBDSf"/>
</dbReference>
<dbReference type="InterPro" id="IPR012334">
    <property type="entry name" value="Pectin_lyas_fold"/>
</dbReference>
<dbReference type="NCBIfam" id="NF041518">
    <property type="entry name" value="choice_anch_Q"/>
    <property type="match status" value="1"/>
</dbReference>
<organism evidence="5 6">
    <name type="scientific">Candidatus Nealsonbacteria bacterium RIFOXYB1_FULL_40_15</name>
    <dbReference type="NCBI Taxonomy" id="1801677"/>
    <lineage>
        <taxon>Bacteria</taxon>
        <taxon>Candidatus Nealsoniibacteriota</taxon>
    </lineage>
</organism>
<dbReference type="SUPFAM" id="SSF47090">
    <property type="entry name" value="PGBD-like"/>
    <property type="match status" value="1"/>
</dbReference>
<dbReference type="PANTHER" id="PTHR36453:SF1">
    <property type="entry name" value="RIGHT HANDED BETA HELIX DOMAIN-CONTAINING PROTEIN"/>
    <property type="match status" value="1"/>
</dbReference>
<dbReference type="SMART" id="SM00560">
    <property type="entry name" value="LamGL"/>
    <property type="match status" value="1"/>
</dbReference>
<evidence type="ECO:0000256" key="1">
    <source>
        <dbReference type="ARBA" id="ARBA00022729"/>
    </source>
</evidence>
<evidence type="ECO:0000313" key="6">
    <source>
        <dbReference type="Proteomes" id="UP000177740"/>
    </source>
</evidence>
<dbReference type="Proteomes" id="UP000177740">
    <property type="component" value="Unassembled WGS sequence"/>
</dbReference>
<dbReference type="InterPro" id="IPR013320">
    <property type="entry name" value="ConA-like_dom_sf"/>
</dbReference>
<dbReference type="Gene3D" id="1.10.101.10">
    <property type="entry name" value="PGBD-like superfamily/PGBD"/>
    <property type="match status" value="1"/>
</dbReference>
<gene>
    <name evidence="5" type="ORF">A2365_01080</name>
</gene>
<dbReference type="Pfam" id="PF13229">
    <property type="entry name" value="Beta_helix"/>
    <property type="match status" value="1"/>
</dbReference>
<dbReference type="STRING" id="1801677.A2365_01080"/>
<dbReference type="InterPro" id="IPR059226">
    <property type="entry name" value="Choice_anch_Q_dom"/>
</dbReference>
<keyword evidence="1 3" id="KW-0732">Signal</keyword>
<evidence type="ECO:0000256" key="3">
    <source>
        <dbReference type="SAM" id="SignalP"/>
    </source>
</evidence>
<keyword evidence="2" id="KW-1015">Disulfide bond</keyword>
<dbReference type="InterPro" id="IPR007110">
    <property type="entry name" value="Ig-like_dom"/>
</dbReference>
<protein>
    <recommendedName>
        <fullName evidence="4">Ig-like domain-containing protein</fullName>
    </recommendedName>
</protein>
<dbReference type="InterPro" id="IPR039448">
    <property type="entry name" value="Beta_helix"/>
</dbReference>